<dbReference type="Proteomes" id="UP000617402">
    <property type="component" value="Unassembled WGS sequence"/>
</dbReference>
<evidence type="ECO:0000256" key="16">
    <source>
        <dbReference type="HAMAP-Rule" id="MF_00037"/>
    </source>
</evidence>
<keyword evidence="14 16" id="KW-0961">Cell wall biogenesis/degradation</keyword>
<comment type="cofactor">
    <cofactor evidence="1 16">
        <name>FAD</name>
        <dbReference type="ChEBI" id="CHEBI:57692"/>
    </cofactor>
</comment>
<proteinExistence type="inferred from homology"/>
<evidence type="ECO:0000256" key="11">
    <source>
        <dbReference type="ARBA" id="ARBA00022984"/>
    </source>
</evidence>
<keyword evidence="19" id="KW-1185">Reference proteome</keyword>
<dbReference type="InterPro" id="IPR011601">
    <property type="entry name" value="MurB_C"/>
</dbReference>
<organism evidence="18 19">
    <name type="scientific">Heliobacterium chlorum</name>
    <dbReference type="NCBI Taxonomy" id="2698"/>
    <lineage>
        <taxon>Bacteria</taxon>
        <taxon>Bacillati</taxon>
        <taxon>Bacillota</taxon>
        <taxon>Clostridia</taxon>
        <taxon>Eubacteriales</taxon>
        <taxon>Heliobacteriaceae</taxon>
        <taxon>Heliobacterium</taxon>
    </lineage>
</organism>
<keyword evidence="6 16" id="KW-0132">Cell division</keyword>
<feature type="active site" description="Proton donor" evidence="16">
    <location>
        <position position="230"/>
    </location>
</feature>
<protein>
    <recommendedName>
        <fullName evidence="16">UDP-N-acetylenolpyruvoylglucosamine reductase</fullName>
        <ecNumber evidence="16">1.3.1.98</ecNumber>
    </recommendedName>
    <alternativeName>
        <fullName evidence="16">UDP-N-acetylmuramate dehydrogenase</fullName>
    </alternativeName>
</protein>
<dbReference type="InterPro" id="IPR036318">
    <property type="entry name" value="FAD-bd_PCMH-like_sf"/>
</dbReference>
<comment type="catalytic activity">
    <reaction evidence="15 16">
        <text>UDP-N-acetyl-alpha-D-muramate + NADP(+) = UDP-N-acetyl-3-O-(1-carboxyvinyl)-alpha-D-glucosamine + NADPH + H(+)</text>
        <dbReference type="Rhea" id="RHEA:12248"/>
        <dbReference type="ChEBI" id="CHEBI:15378"/>
        <dbReference type="ChEBI" id="CHEBI:57783"/>
        <dbReference type="ChEBI" id="CHEBI:58349"/>
        <dbReference type="ChEBI" id="CHEBI:68483"/>
        <dbReference type="ChEBI" id="CHEBI:70757"/>
        <dbReference type="EC" id="1.3.1.98"/>
    </reaction>
</comment>
<evidence type="ECO:0000256" key="6">
    <source>
        <dbReference type="ARBA" id="ARBA00022618"/>
    </source>
</evidence>
<feature type="domain" description="FAD-binding PCMH-type" evidence="17">
    <location>
        <begin position="35"/>
        <end position="201"/>
    </location>
</feature>
<evidence type="ECO:0000313" key="19">
    <source>
        <dbReference type="Proteomes" id="UP000617402"/>
    </source>
</evidence>
<dbReference type="PANTHER" id="PTHR21071">
    <property type="entry name" value="UDP-N-ACETYLENOLPYRUVOYLGLUCOSAMINE REDUCTASE"/>
    <property type="match status" value="1"/>
</dbReference>
<evidence type="ECO:0000256" key="14">
    <source>
        <dbReference type="ARBA" id="ARBA00023316"/>
    </source>
</evidence>
<comment type="pathway">
    <text evidence="4 16">Cell wall biogenesis; peptidoglycan biosynthesis.</text>
</comment>
<keyword evidence="13 16" id="KW-0131">Cell cycle</keyword>
<comment type="caution">
    <text evidence="18">The sequence shown here is derived from an EMBL/GenBank/DDBJ whole genome shotgun (WGS) entry which is preliminary data.</text>
</comment>
<evidence type="ECO:0000256" key="2">
    <source>
        <dbReference type="ARBA" id="ARBA00003921"/>
    </source>
</evidence>
<comment type="function">
    <text evidence="2 16">Cell wall formation.</text>
</comment>
<evidence type="ECO:0000256" key="12">
    <source>
        <dbReference type="ARBA" id="ARBA00023002"/>
    </source>
</evidence>
<dbReference type="InterPro" id="IPR036635">
    <property type="entry name" value="MurB_C_sf"/>
</dbReference>
<evidence type="ECO:0000256" key="9">
    <source>
        <dbReference type="ARBA" id="ARBA00022857"/>
    </source>
</evidence>
<comment type="similarity">
    <text evidence="16">Belongs to the MurB family.</text>
</comment>
<dbReference type="InterPro" id="IPR006094">
    <property type="entry name" value="Oxid_FAD_bind_N"/>
</dbReference>
<evidence type="ECO:0000256" key="15">
    <source>
        <dbReference type="ARBA" id="ARBA00048914"/>
    </source>
</evidence>
<dbReference type="SUPFAM" id="SSF56176">
    <property type="entry name" value="FAD-binding/transporter-associated domain-like"/>
    <property type="match status" value="1"/>
</dbReference>
<dbReference type="RefSeq" id="WP_188038414.1">
    <property type="nucleotide sequence ID" value="NZ_JACVHF010000001.1"/>
</dbReference>
<dbReference type="HAMAP" id="MF_00037">
    <property type="entry name" value="MurB"/>
    <property type="match status" value="1"/>
</dbReference>
<evidence type="ECO:0000256" key="8">
    <source>
        <dbReference type="ARBA" id="ARBA00022827"/>
    </source>
</evidence>
<evidence type="ECO:0000256" key="7">
    <source>
        <dbReference type="ARBA" id="ARBA00022630"/>
    </source>
</evidence>
<dbReference type="Pfam" id="PF02873">
    <property type="entry name" value="MurB_C"/>
    <property type="match status" value="1"/>
</dbReference>
<keyword evidence="9 16" id="KW-0521">NADP</keyword>
<evidence type="ECO:0000256" key="3">
    <source>
        <dbReference type="ARBA" id="ARBA00004496"/>
    </source>
</evidence>
<gene>
    <name evidence="16 18" type="primary">murB</name>
    <name evidence="18" type="ORF">H1S01_01870</name>
</gene>
<accession>A0ABR7SZ10</accession>
<evidence type="ECO:0000259" key="17">
    <source>
        <dbReference type="PROSITE" id="PS51387"/>
    </source>
</evidence>
<keyword evidence="12 16" id="KW-0560">Oxidoreductase</keyword>
<comment type="subcellular location">
    <subcellularLocation>
        <location evidence="3 16">Cytoplasm</location>
    </subcellularLocation>
</comment>
<dbReference type="Gene3D" id="3.30.43.10">
    <property type="entry name" value="Uridine Diphospho-n-acetylenolpyruvylglucosamine Reductase, domain 2"/>
    <property type="match status" value="1"/>
</dbReference>
<sequence length="320" mass="34119">MGDIGGYSDRVDRITCGFRGKCKVNEPMSLHTTWRIGGPADLFAVPADEDDAALLIGNCNQNQVPWTVVGLGSNLLIADKGIRGVVIHLGKEFSQRIREGNQVIVGAGCSLPGLARFAAREGLQGLAFAVGIPASVGGAVIMNAGAHGGSISDVLRWIDILDAQGCKRRLSREEMNYSYRHSRLQHEKALVLRACMDLRPGSTEETEAFMDTILAKRKATQPLEWPNAGSVFLNPPADSAGRLIEKAGMKGLAIGGAQVSPKHANFIINTGEATAKDVLALIEAVKEKVRVTCGIELNSEVRVIGESGGQVDDRGTKDSH</sequence>
<dbReference type="Gene3D" id="3.30.465.10">
    <property type="match status" value="1"/>
</dbReference>
<keyword evidence="11 16" id="KW-0573">Peptidoglycan synthesis</keyword>
<keyword evidence="8 16" id="KW-0274">FAD</keyword>
<feature type="active site" evidence="16">
    <location>
        <position position="300"/>
    </location>
</feature>
<dbReference type="NCBIfam" id="NF010480">
    <property type="entry name" value="PRK13905.1"/>
    <property type="match status" value="1"/>
</dbReference>
<keyword evidence="10 16" id="KW-0133">Cell shape</keyword>
<dbReference type="PANTHER" id="PTHR21071:SF4">
    <property type="entry name" value="UDP-N-ACETYLENOLPYRUVOYLGLUCOSAMINE REDUCTASE"/>
    <property type="match status" value="1"/>
</dbReference>
<dbReference type="Gene3D" id="3.90.78.10">
    <property type="entry name" value="UDP-N-acetylenolpyruvoylglucosamine reductase, C-terminal domain"/>
    <property type="match status" value="1"/>
</dbReference>
<dbReference type="InterPro" id="IPR016169">
    <property type="entry name" value="FAD-bd_PCMH_sub2"/>
</dbReference>
<dbReference type="EMBL" id="JACVHF010000001">
    <property type="protein sequence ID" value="MBC9783255.1"/>
    <property type="molecule type" value="Genomic_DNA"/>
</dbReference>
<dbReference type="GO" id="GO:0008762">
    <property type="term" value="F:UDP-N-acetylmuramate dehydrogenase activity"/>
    <property type="evidence" value="ECO:0007669"/>
    <property type="project" value="UniProtKB-EC"/>
</dbReference>
<evidence type="ECO:0000256" key="13">
    <source>
        <dbReference type="ARBA" id="ARBA00023306"/>
    </source>
</evidence>
<reference evidence="18 19" key="1">
    <citation type="submission" date="2020-07" db="EMBL/GenBank/DDBJ databases">
        <title>Draft whole-genome sequence of Heliobacterium chlorum DSM 3682, type strain.</title>
        <authorList>
            <person name="Kyndt J.A."/>
            <person name="Meyer T.E."/>
            <person name="Imhoff J.F."/>
        </authorList>
    </citation>
    <scope>NUCLEOTIDE SEQUENCE [LARGE SCALE GENOMIC DNA]</scope>
    <source>
        <strain evidence="18 19">DSM 3682</strain>
    </source>
</reference>
<feature type="active site" evidence="16">
    <location>
        <position position="180"/>
    </location>
</feature>
<evidence type="ECO:0000256" key="1">
    <source>
        <dbReference type="ARBA" id="ARBA00001974"/>
    </source>
</evidence>
<keyword evidence="5 16" id="KW-0963">Cytoplasm</keyword>
<dbReference type="Pfam" id="PF01565">
    <property type="entry name" value="FAD_binding_4"/>
    <property type="match status" value="1"/>
</dbReference>
<evidence type="ECO:0000256" key="4">
    <source>
        <dbReference type="ARBA" id="ARBA00004752"/>
    </source>
</evidence>
<evidence type="ECO:0000256" key="10">
    <source>
        <dbReference type="ARBA" id="ARBA00022960"/>
    </source>
</evidence>
<dbReference type="InterPro" id="IPR016166">
    <property type="entry name" value="FAD-bd_PCMH"/>
</dbReference>
<name>A0ABR7SZ10_HELCL</name>
<dbReference type="NCBIfam" id="TIGR00179">
    <property type="entry name" value="murB"/>
    <property type="match status" value="1"/>
</dbReference>
<evidence type="ECO:0000256" key="5">
    <source>
        <dbReference type="ARBA" id="ARBA00022490"/>
    </source>
</evidence>
<evidence type="ECO:0000313" key="18">
    <source>
        <dbReference type="EMBL" id="MBC9783255.1"/>
    </source>
</evidence>
<dbReference type="SUPFAM" id="SSF56194">
    <property type="entry name" value="Uridine diphospho-N-Acetylenolpyruvylglucosamine reductase, MurB, C-terminal domain"/>
    <property type="match status" value="1"/>
</dbReference>
<dbReference type="PROSITE" id="PS51387">
    <property type="entry name" value="FAD_PCMH"/>
    <property type="match status" value="1"/>
</dbReference>
<keyword evidence="7 16" id="KW-0285">Flavoprotein</keyword>
<dbReference type="InterPro" id="IPR003170">
    <property type="entry name" value="MurB"/>
</dbReference>
<dbReference type="EC" id="1.3.1.98" evidence="16"/>
<dbReference type="InterPro" id="IPR016167">
    <property type="entry name" value="FAD-bd_PCMH_sub1"/>
</dbReference>